<dbReference type="AlphaFoldDB" id="A0A5C5Z0Q7"/>
<protein>
    <submittedName>
        <fullName evidence="1">Uncharacterized protein</fullName>
    </submittedName>
</protein>
<evidence type="ECO:0000313" key="2">
    <source>
        <dbReference type="Proteomes" id="UP000315010"/>
    </source>
</evidence>
<dbReference type="Proteomes" id="UP000315010">
    <property type="component" value="Unassembled WGS sequence"/>
</dbReference>
<keyword evidence="2" id="KW-1185">Reference proteome</keyword>
<organism evidence="1 2">
    <name type="scientific">Novipirellula herctigrandis</name>
    <dbReference type="NCBI Taxonomy" id="2527986"/>
    <lineage>
        <taxon>Bacteria</taxon>
        <taxon>Pseudomonadati</taxon>
        <taxon>Planctomycetota</taxon>
        <taxon>Planctomycetia</taxon>
        <taxon>Pirellulales</taxon>
        <taxon>Pirellulaceae</taxon>
        <taxon>Novipirellula</taxon>
    </lineage>
</organism>
<sequence>MCVRSQNSAEYPTLQKPVFEAIDIGNVLMRSPQVAHATGDLHLN</sequence>
<proteinExistence type="predicted"/>
<dbReference type="EMBL" id="SJPJ01000001">
    <property type="protein sequence ID" value="TWT80391.1"/>
    <property type="molecule type" value="Genomic_DNA"/>
</dbReference>
<reference evidence="1 2" key="1">
    <citation type="submission" date="2019-02" db="EMBL/GenBank/DDBJ databases">
        <title>Deep-cultivation of Planctomycetes and their phenomic and genomic characterization uncovers novel biology.</title>
        <authorList>
            <person name="Wiegand S."/>
            <person name="Jogler M."/>
            <person name="Boedeker C."/>
            <person name="Pinto D."/>
            <person name="Vollmers J."/>
            <person name="Rivas-Marin E."/>
            <person name="Kohn T."/>
            <person name="Peeters S.H."/>
            <person name="Heuer A."/>
            <person name="Rast P."/>
            <person name="Oberbeckmann S."/>
            <person name="Bunk B."/>
            <person name="Jeske O."/>
            <person name="Meyerdierks A."/>
            <person name="Storesund J.E."/>
            <person name="Kallscheuer N."/>
            <person name="Luecker S."/>
            <person name="Lage O.M."/>
            <person name="Pohl T."/>
            <person name="Merkel B.J."/>
            <person name="Hornburger P."/>
            <person name="Mueller R.-W."/>
            <person name="Bruemmer F."/>
            <person name="Labrenz M."/>
            <person name="Spormann A.M."/>
            <person name="Op Den Camp H."/>
            <person name="Overmann J."/>
            <person name="Amann R."/>
            <person name="Jetten M.S.M."/>
            <person name="Mascher T."/>
            <person name="Medema M.H."/>
            <person name="Devos D.P."/>
            <person name="Kaster A.-K."/>
            <person name="Ovreas L."/>
            <person name="Rohde M."/>
            <person name="Galperin M.Y."/>
            <person name="Jogler C."/>
        </authorList>
    </citation>
    <scope>NUCLEOTIDE SEQUENCE [LARGE SCALE GENOMIC DNA]</scope>
    <source>
        <strain evidence="1 2">CA13</strain>
    </source>
</reference>
<gene>
    <name evidence="1" type="ORF">CA13_18060</name>
</gene>
<evidence type="ECO:0000313" key="1">
    <source>
        <dbReference type="EMBL" id="TWT80391.1"/>
    </source>
</evidence>
<comment type="caution">
    <text evidence="1">The sequence shown here is derived from an EMBL/GenBank/DDBJ whole genome shotgun (WGS) entry which is preliminary data.</text>
</comment>
<name>A0A5C5Z0Q7_9BACT</name>
<accession>A0A5C5Z0Q7</accession>